<evidence type="ECO:0000256" key="7">
    <source>
        <dbReference type="ARBA" id="ARBA00048924"/>
    </source>
</evidence>
<evidence type="ECO:0000256" key="6">
    <source>
        <dbReference type="ARBA" id="ARBA00023315"/>
    </source>
</evidence>
<dbReference type="PROSITE" id="PS51186">
    <property type="entry name" value="GNAT"/>
    <property type="match status" value="1"/>
</dbReference>
<gene>
    <name evidence="8" type="primary">ectA</name>
    <name evidence="10" type="ORF">SAMN06295905_0349</name>
</gene>
<evidence type="ECO:0000259" key="9">
    <source>
        <dbReference type="PROSITE" id="PS51186"/>
    </source>
</evidence>
<dbReference type="AlphaFoldDB" id="A0A1Y6EGE0"/>
<dbReference type="Proteomes" id="UP000194474">
    <property type="component" value="Unassembled WGS sequence"/>
</dbReference>
<evidence type="ECO:0000313" key="11">
    <source>
        <dbReference type="Proteomes" id="UP000194474"/>
    </source>
</evidence>
<dbReference type="InterPro" id="IPR012772">
    <property type="entry name" value="Ectoine_EctA"/>
</dbReference>
<accession>A0A1Y6EGE0</accession>
<dbReference type="Pfam" id="PF00583">
    <property type="entry name" value="Acetyltransf_1"/>
    <property type="match status" value="1"/>
</dbReference>
<name>A0A1Y6EGE0_9HYPH</name>
<evidence type="ECO:0000256" key="4">
    <source>
        <dbReference type="ARBA" id="ARBA00017935"/>
    </source>
</evidence>
<dbReference type="Gene3D" id="3.40.630.30">
    <property type="match status" value="1"/>
</dbReference>
<evidence type="ECO:0000256" key="8">
    <source>
        <dbReference type="RuleBase" id="RU365045"/>
    </source>
</evidence>
<evidence type="ECO:0000256" key="2">
    <source>
        <dbReference type="ARBA" id="ARBA00010712"/>
    </source>
</evidence>
<dbReference type="UniPathway" id="UPA00067">
    <property type="reaction ID" value="UER00122"/>
</dbReference>
<dbReference type="RefSeq" id="WP_244557409.1">
    <property type="nucleotide sequence ID" value="NZ_FXWK01000001.1"/>
</dbReference>
<dbReference type="InterPro" id="IPR000182">
    <property type="entry name" value="GNAT_dom"/>
</dbReference>
<dbReference type="GO" id="GO:0033816">
    <property type="term" value="F:diaminobutyrate acetyltransferase activity"/>
    <property type="evidence" value="ECO:0007669"/>
    <property type="project" value="UniProtKB-EC"/>
</dbReference>
<dbReference type="GO" id="GO:0019491">
    <property type="term" value="P:ectoine biosynthetic process"/>
    <property type="evidence" value="ECO:0007669"/>
    <property type="project" value="UniProtKB-UniPathway"/>
</dbReference>
<dbReference type="SUPFAM" id="SSF55729">
    <property type="entry name" value="Acyl-CoA N-acyltransferases (Nat)"/>
    <property type="match status" value="1"/>
</dbReference>
<dbReference type="NCBIfam" id="TIGR02406">
    <property type="entry name" value="ectoine_EctA"/>
    <property type="match status" value="1"/>
</dbReference>
<keyword evidence="6 8" id="KW-0012">Acyltransferase</keyword>
<dbReference type="EC" id="2.3.1.178" evidence="3 8"/>
<comment type="similarity">
    <text evidence="2 8">Belongs to the acetyltransferase family. EctA subfamily.</text>
</comment>
<proteinExistence type="inferred from homology"/>
<evidence type="ECO:0000256" key="3">
    <source>
        <dbReference type="ARBA" id="ARBA00012355"/>
    </source>
</evidence>
<keyword evidence="5 8" id="KW-0808">Transferase</keyword>
<comment type="catalytic activity">
    <reaction evidence="7 8">
        <text>L-2,4-diaminobutanoate + acetyl-CoA = (2S)-4-acetamido-2-aminobutanoate + CoA + H(+)</text>
        <dbReference type="Rhea" id="RHEA:16901"/>
        <dbReference type="ChEBI" id="CHEBI:15378"/>
        <dbReference type="ChEBI" id="CHEBI:57287"/>
        <dbReference type="ChEBI" id="CHEBI:57288"/>
        <dbReference type="ChEBI" id="CHEBI:58761"/>
        <dbReference type="ChEBI" id="CHEBI:58929"/>
        <dbReference type="EC" id="2.3.1.178"/>
    </reaction>
</comment>
<evidence type="ECO:0000256" key="5">
    <source>
        <dbReference type="ARBA" id="ARBA00022679"/>
    </source>
</evidence>
<evidence type="ECO:0000256" key="1">
    <source>
        <dbReference type="ARBA" id="ARBA00004978"/>
    </source>
</evidence>
<organism evidence="10 11">
    <name type="scientific">Devosia lucknowensis</name>
    <dbReference type="NCBI Taxonomy" id="1096929"/>
    <lineage>
        <taxon>Bacteria</taxon>
        <taxon>Pseudomonadati</taxon>
        <taxon>Pseudomonadota</taxon>
        <taxon>Alphaproteobacteria</taxon>
        <taxon>Hyphomicrobiales</taxon>
        <taxon>Devosiaceae</taxon>
        <taxon>Devosia</taxon>
    </lineage>
</organism>
<comment type="pathway">
    <text evidence="1 8">Amine and polyamine biosynthesis; ectoine biosynthesis; L-ectoine from L-aspartate 4-semialdehyde: step 2/3.</text>
</comment>
<evidence type="ECO:0000313" key="10">
    <source>
        <dbReference type="EMBL" id="SMQ60231.1"/>
    </source>
</evidence>
<dbReference type="CDD" id="cd04301">
    <property type="entry name" value="NAT_SF"/>
    <property type="match status" value="1"/>
</dbReference>
<protein>
    <recommendedName>
        <fullName evidence="4 8">L-2,4-diaminobutyric acid acetyltransferase</fullName>
        <shortName evidence="8">DABA acetyltransferase</shortName>
        <ecNumber evidence="3 8">2.3.1.178</ecNumber>
    </recommendedName>
</protein>
<dbReference type="InterPro" id="IPR016181">
    <property type="entry name" value="Acyl_CoA_acyltransferase"/>
</dbReference>
<dbReference type="EMBL" id="FXWK01000001">
    <property type="protein sequence ID" value="SMQ60231.1"/>
    <property type="molecule type" value="Genomic_DNA"/>
</dbReference>
<feature type="domain" description="N-acetyltransferase" evidence="9">
    <location>
        <begin position="20"/>
        <end position="168"/>
    </location>
</feature>
<keyword evidence="11" id="KW-1185">Reference proteome</keyword>
<sequence>MIFGNTVLTDAMAWKRVAEPLVRPPNPEDGPAVWQLIKATPSLDSNSLYCNLLQCTHFAQTCAIAERNGDVVGWASGHVLPKQPDTLFIWQVCVADAARGSGLAKRLILDVLARPARAQISRLQCTITQDNTASWALFGSLARDLGAQMEQVPCFRREQHFAETHESELGVSIGPFTQDRARALLD</sequence>
<comment type="function">
    <text evidence="8">Catalyzes the acetylation of L-2,4-diaminobutyrate (DABA) to gamma-N-acetyl-alpha,gamma-diaminobutyric acid (ADABA) with acetyl coenzyme A.</text>
</comment>
<reference evidence="11" key="1">
    <citation type="submission" date="2017-04" db="EMBL/GenBank/DDBJ databases">
        <authorList>
            <person name="Varghese N."/>
            <person name="Submissions S."/>
        </authorList>
    </citation>
    <scope>NUCLEOTIDE SEQUENCE [LARGE SCALE GENOMIC DNA]</scope>
</reference>